<reference evidence="2 3" key="1">
    <citation type="journal article" date="2024" name="G3 (Bethesda)">
        <title>Genome assembly of Hibiscus sabdariffa L. provides insights into metabolisms of medicinal natural products.</title>
        <authorList>
            <person name="Kim T."/>
        </authorList>
    </citation>
    <scope>NUCLEOTIDE SEQUENCE [LARGE SCALE GENOMIC DNA]</scope>
    <source>
        <strain evidence="2">TK-2024</strain>
        <tissue evidence="2">Old leaves</tissue>
    </source>
</reference>
<gene>
    <name evidence="2" type="ORF">V6N11_012181</name>
</gene>
<evidence type="ECO:0000313" key="2">
    <source>
        <dbReference type="EMBL" id="KAK8997632.1"/>
    </source>
</evidence>
<proteinExistence type="predicted"/>
<name>A0ABR2QAB3_9ROSI</name>
<feature type="region of interest" description="Disordered" evidence="1">
    <location>
        <begin position="1"/>
        <end position="22"/>
    </location>
</feature>
<sequence>MVVGDTIVSDNPSNGDHPAVNSTVGPTVNIASNVASVNLNSNGVNSTVNTSNGLPTSHVVYGTQSPPVFSQTLPYSVGSSIPSSPQAHIAVPETVADNTW</sequence>
<evidence type="ECO:0000313" key="3">
    <source>
        <dbReference type="Proteomes" id="UP001396334"/>
    </source>
</evidence>
<accession>A0ABR2QAB3</accession>
<dbReference type="EMBL" id="JBBPBN010000042">
    <property type="protein sequence ID" value="KAK8997632.1"/>
    <property type="molecule type" value="Genomic_DNA"/>
</dbReference>
<dbReference type="Proteomes" id="UP001396334">
    <property type="component" value="Unassembled WGS sequence"/>
</dbReference>
<organism evidence="2 3">
    <name type="scientific">Hibiscus sabdariffa</name>
    <name type="common">roselle</name>
    <dbReference type="NCBI Taxonomy" id="183260"/>
    <lineage>
        <taxon>Eukaryota</taxon>
        <taxon>Viridiplantae</taxon>
        <taxon>Streptophyta</taxon>
        <taxon>Embryophyta</taxon>
        <taxon>Tracheophyta</taxon>
        <taxon>Spermatophyta</taxon>
        <taxon>Magnoliopsida</taxon>
        <taxon>eudicotyledons</taxon>
        <taxon>Gunneridae</taxon>
        <taxon>Pentapetalae</taxon>
        <taxon>rosids</taxon>
        <taxon>malvids</taxon>
        <taxon>Malvales</taxon>
        <taxon>Malvaceae</taxon>
        <taxon>Malvoideae</taxon>
        <taxon>Hibiscus</taxon>
    </lineage>
</organism>
<feature type="compositionally biased region" description="Polar residues" evidence="1">
    <location>
        <begin position="8"/>
        <end position="22"/>
    </location>
</feature>
<protein>
    <submittedName>
        <fullName evidence="2">Uncharacterized protein</fullName>
    </submittedName>
</protein>
<evidence type="ECO:0000256" key="1">
    <source>
        <dbReference type="SAM" id="MobiDB-lite"/>
    </source>
</evidence>
<comment type="caution">
    <text evidence="2">The sequence shown here is derived from an EMBL/GenBank/DDBJ whole genome shotgun (WGS) entry which is preliminary data.</text>
</comment>
<keyword evidence="3" id="KW-1185">Reference proteome</keyword>